<dbReference type="EMBL" id="CAJFCW020000002">
    <property type="protein sequence ID" value="CAG9088952.1"/>
    <property type="molecule type" value="Genomic_DNA"/>
</dbReference>
<protein>
    <submittedName>
        <fullName evidence="2">Uncharacterized protein</fullName>
    </submittedName>
</protein>
<proteinExistence type="predicted"/>
<keyword evidence="3" id="KW-1185">Reference proteome</keyword>
<evidence type="ECO:0000313" key="2">
    <source>
        <dbReference type="EMBL" id="CAD5209294.1"/>
    </source>
</evidence>
<keyword evidence="1" id="KW-0472">Membrane</keyword>
<feature type="transmembrane region" description="Helical" evidence="1">
    <location>
        <begin position="42"/>
        <end position="63"/>
    </location>
</feature>
<feature type="transmembrane region" description="Helical" evidence="1">
    <location>
        <begin position="146"/>
        <end position="167"/>
    </location>
</feature>
<feature type="transmembrane region" description="Helical" evidence="1">
    <location>
        <begin position="69"/>
        <end position="87"/>
    </location>
</feature>
<comment type="caution">
    <text evidence="2">The sequence shown here is derived from an EMBL/GenBank/DDBJ whole genome shotgun (WGS) entry which is preliminary data.</text>
</comment>
<gene>
    <name evidence="2" type="ORF">BOKJ2_LOCUS2608</name>
</gene>
<evidence type="ECO:0000313" key="3">
    <source>
        <dbReference type="Proteomes" id="UP000614601"/>
    </source>
</evidence>
<organism evidence="2 3">
    <name type="scientific">Bursaphelenchus okinawaensis</name>
    <dbReference type="NCBI Taxonomy" id="465554"/>
    <lineage>
        <taxon>Eukaryota</taxon>
        <taxon>Metazoa</taxon>
        <taxon>Ecdysozoa</taxon>
        <taxon>Nematoda</taxon>
        <taxon>Chromadorea</taxon>
        <taxon>Rhabditida</taxon>
        <taxon>Tylenchina</taxon>
        <taxon>Tylenchomorpha</taxon>
        <taxon>Aphelenchoidea</taxon>
        <taxon>Aphelenchoididae</taxon>
        <taxon>Bursaphelenchus</taxon>
    </lineage>
</organism>
<feature type="transmembrane region" description="Helical" evidence="1">
    <location>
        <begin position="200"/>
        <end position="225"/>
    </location>
</feature>
<dbReference type="Proteomes" id="UP000614601">
    <property type="component" value="Unassembled WGS sequence"/>
</dbReference>
<feature type="transmembrane region" description="Helical" evidence="1">
    <location>
        <begin position="117"/>
        <end position="134"/>
    </location>
</feature>
<evidence type="ECO:0000256" key="1">
    <source>
        <dbReference type="SAM" id="Phobius"/>
    </source>
</evidence>
<name>A0A811K0A2_9BILA</name>
<keyword evidence="1" id="KW-0812">Transmembrane</keyword>
<accession>A0A811K0A2</accession>
<feature type="transmembrane region" description="Helical" evidence="1">
    <location>
        <begin position="15"/>
        <end position="33"/>
    </location>
</feature>
<dbReference type="Proteomes" id="UP000783686">
    <property type="component" value="Unassembled WGS sequence"/>
</dbReference>
<keyword evidence="1" id="KW-1133">Transmembrane helix</keyword>
<sequence length="253" mass="29146">MVDQVSVNQIPMEDWAITFLAVLATAIQVKLTLQNRNKPFDYYLKCLTLLMPITLLTLFQLHYKEQLRSFRNVFIILYLITSSIATLKEILKPNNTTSKAVEHIDQKALLKRSLTENAILVLILLLMTSVLYIVQVLVSTKISLDIHFWIIVLTGLIHSVLHVFYVARSHKKSNVTVDEFGRLEADNETHIAKIQASFEWAVVFILGTLYLFSNFTTLFTCHIVYSDVFYCLFFCLQPLVRCILEADTFFSLN</sequence>
<dbReference type="AlphaFoldDB" id="A0A811K0A2"/>
<dbReference type="EMBL" id="CAJFDH010000002">
    <property type="protein sequence ID" value="CAD5209294.1"/>
    <property type="molecule type" value="Genomic_DNA"/>
</dbReference>
<reference evidence="2" key="1">
    <citation type="submission" date="2020-09" db="EMBL/GenBank/DDBJ databases">
        <authorList>
            <person name="Kikuchi T."/>
        </authorList>
    </citation>
    <scope>NUCLEOTIDE SEQUENCE</scope>
    <source>
        <strain evidence="2">SH1</strain>
    </source>
</reference>